<comment type="caution">
    <text evidence="12">The sequence shown here is derived from an EMBL/GenBank/DDBJ whole genome shotgun (WGS) entry which is preliminary data.</text>
</comment>
<dbReference type="STRING" id="90241.B0682_00965"/>
<evidence type="ECO:0000313" key="13">
    <source>
        <dbReference type="Proteomes" id="UP000191094"/>
    </source>
</evidence>
<keyword evidence="6 11" id="KW-0441">Lipid A biosynthesis</keyword>
<comment type="similarity">
    <text evidence="2 11">Belongs to the LpxB family.</text>
</comment>
<dbReference type="GO" id="GO:0009245">
    <property type="term" value="P:lipid A biosynthetic process"/>
    <property type="evidence" value="ECO:0007669"/>
    <property type="project" value="UniProtKB-UniRule"/>
</dbReference>
<evidence type="ECO:0000256" key="1">
    <source>
        <dbReference type="ARBA" id="ARBA00002056"/>
    </source>
</evidence>
<evidence type="ECO:0000256" key="3">
    <source>
        <dbReference type="ARBA" id="ARBA00012687"/>
    </source>
</evidence>
<reference evidence="12 13" key="1">
    <citation type="submission" date="2017-02" db="EMBL/GenBank/DDBJ databases">
        <title>Draft genome sequence of Moraxella lincolnii CCUG 9405T type strain.</title>
        <authorList>
            <person name="Salva-Serra F."/>
            <person name="Engstrom-Jakobsson H."/>
            <person name="Thorell K."/>
            <person name="Jaen-Luchoro D."/>
            <person name="Gonzales-Siles L."/>
            <person name="Karlsson R."/>
            <person name="Yazdan S."/>
            <person name="Boulund F."/>
            <person name="Johnning A."/>
            <person name="Engstrand L."/>
            <person name="Kristiansson E."/>
            <person name="Moore E."/>
        </authorList>
    </citation>
    <scope>NUCLEOTIDE SEQUENCE [LARGE SCALE GENOMIC DNA]</scope>
    <source>
        <strain evidence="12 13">CCUG 9405</strain>
    </source>
</reference>
<dbReference type="GO" id="GO:0005543">
    <property type="term" value="F:phospholipid binding"/>
    <property type="evidence" value="ECO:0007669"/>
    <property type="project" value="TreeGrafter"/>
</dbReference>
<evidence type="ECO:0000256" key="8">
    <source>
        <dbReference type="ARBA" id="ARBA00022679"/>
    </source>
</evidence>
<dbReference type="EMBL" id="MUYT01000001">
    <property type="protein sequence ID" value="OOS22903.1"/>
    <property type="molecule type" value="Genomic_DNA"/>
</dbReference>
<dbReference type="HAMAP" id="MF_00392">
    <property type="entry name" value="LpxB"/>
    <property type="match status" value="1"/>
</dbReference>
<keyword evidence="5 11" id="KW-0444">Lipid biosynthesis</keyword>
<protein>
    <recommendedName>
        <fullName evidence="4 11">Lipid-A-disaccharide synthase</fullName>
        <ecNumber evidence="3 11">2.4.1.182</ecNumber>
    </recommendedName>
</protein>
<keyword evidence="8 11" id="KW-0808">Transferase</keyword>
<evidence type="ECO:0000256" key="4">
    <source>
        <dbReference type="ARBA" id="ARBA00020902"/>
    </source>
</evidence>
<keyword evidence="9 11" id="KW-0443">Lipid metabolism</keyword>
<keyword evidence="13" id="KW-1185">Reference proteome</keyword>
<evidence type="ECO:0000256" key="11">
    <source>
        <dbReference type="HAMAP-Rule" id="MF_00392"/>
    </source>
</evidence>
<comment type="function">
    <text evidence="1 11">Condensation of UDP-2,3-diacylglucosamine and 2,3-diacylglucosamine-1-phosphate to form lipid A disaccharide, a precursor of lipid A, a phosphorylated glycolipid that anchors the lipopolysaccharide to the outer membrane of the cell.</text>
</comment>
<dbReference type="UniPathway" id="UPA00973"/>
<gene>
    <name evidence="11" type="primary">lpxB</name>
    <name evidence="12" type="ORF">B0682_00965</name>
</gene>
<dbReference type="PANTHER" id="PTHR30372:SF4">
    <property type="entry name" value="LIPID-A-DISACCHARIDE SYNTHASE, MITOCHONDRIAL-RELATED"/>
    <property type="match status" value="1"/>
</dbReference>
<evidence type="ECO:0000256" key="9">
    <source>
        <dbReference type="ARBA" id="ARBA00023098"/>
    </source>
</evidence>
<dbReference type="InterPro" id="IPR003835">
    <property type="entry name" value="Glyco_trans_19"/>
</dbReference>
<evidence type="ECO:0000256" key="2">
    <source>
        <dbReference type="ARBA" id="ARBA00007868"/>
    </source>
</evidence>
<organism evidence="12 13">
    <name type="scientific">Lwoffella lincolnii</name>
    <dbReference type="NCBI Taxonomy" id="90241"/>
    <lineage>
        <taxon>Bacteria</taxon>
        <taxon>Pseudomonadati</taxon>
        <taxon>Pseudomonadota</taxon>
        <taxon>Gammaproteobacteria</taxon>
        <taxon>Moraxellales</taxon>
        <taxon>Moraxellaceae</taxon>
        <taxon>Lwoffella</taxon>
    </lineage>
</organism>
<sequence length="441" mass="48805">MLSQNKLVVGIVAGEVSGDKLGAVLMQQMQSYQPNIEWVGVGGQHMQAQGLSTLFDLSELSVMGLVEVIKHLPSLIHAKNTILSAFANANIDVFIGIDAPDFNLRLGKALKSQLPFKSQAKWQNLKGIKAGQGVFCVQYVSPSVWAWREGRIKGIKQATDLVLCLFPFELDVYQRHQHPAVCVGHPLLDDIKPRHTDADREYAVDGLYKLDKQLNHKQLNQPLALTNKDAHQSAILCVMPGSRVGEITAILPKMLTAVCQLLQQRPNLTVLIPTINAHHAKLIHQLINEQMADGSLQQACHVLHDPHNPNLSHQAMLACDVVLLASGTATFEAMLLQRPMVVVYQLNALTYHVAKRLIKVPYVALPNILANQPIVPELIQNAATPSAIADAVDRQLTPSINQQQQKTLQALSDKIRQDSRHQAAKVVLEHYWHNWHTPSNA</sequence>
<dbReference type="PANTHER" id="PTHR30372">
    <property type="entry name" value="LIPID-A-DISACCHARIDE SYNTHASE"/>
    <property type="match status" value="1"/>
</dbReference>
<dbReference type="Gene3D" id="3.40.50.2000">
    <property type="entry name" value="Glycogen Phosphorylase B"/>
    <property type="match status" value="1"/>
</dbReference>
<comment type="pathway">
    <text evidence="11">Bacterial outer membrane biogenesis; LPS lipid A biosynthesis.</text>
</comment>
<evidence type="ECO:0000313" key="12">
    <source>
        <dbReference type="EMBL" id="OOS22903.1"/>
    </source>
</evidence>
<dbReference type="Proteomes" id="UP000191094">
    <property type="component" value="Unassembled WGS sequence"/>
</dbReference>
<evidence type="ECO:0000256" key="7">
    <source>
        <dbReference type="ARBA" id="ARBA00022676"/>
    </source>
</evidence>
<evidence type="ECO:0000256" key="5">
    <source>
        <dbReference type="ARBA" id="ARBA00022516"/>
    </source>
</evidence>
<comment type="catalytic activity">
    <reaction evidence="10 11">
        <text>a lipid X + a UDP-2-N,3-O-bis[(3R)-3-hydroxyacyl]-alpha-D-glucosamine = a lipid A disaccharide + UDP + H(+)</text>
        <dbReference type="Rhea" id="RHEA:67828"/>
        <dbReference type="ChEBI" id="CHEBI:15378"/>
        <dbReference type="ChEBI" id="CHEBI:58223"/>
        <dbReference type="ChEBI" id="CHEBI:137748"/>
        <dbReference type="ChEBI" id="CHEBI:176338"/>
        <dbReference type="ChEBI" id="CHEBI:176343"/>
        <dbReference type="EC" id="2.4.1.182"/>
    </reaction>
</comment>
<evidence type="ECO:0000256" key="6">
    <source>
        <dbReference type="ARBA" id="ARBA00022556"/>
    </source>
</evidence>
<dbReference type="Pfam" id="PF02684">
    <property type="entry name" value="LpxB"/>
    <property type="match status" value="1"/>
</dbReference>
<keyword evidence="7 11" id="KW-0328">Glycosyltransferase</keyword>
<dbReference type="GO" id="GO:0008915">
    <property type="term" value="F:lipid-A-disaccharide synthase activity"/>
    <property type="evidence" value="ECO:0007669"/>
    <property type="project" value="UniProtKB-UniRule"/>
</dbReference>
<proteinExistence type="inferred from homology"/>
<name>A0A1T0CKS9_9GAMM</name>
<dbReference type="AlphaFoldDB" id="A0A1T0CKS9"/>
<dbReference type="NCBIfam" id="TIGR00215">
    <property type="entry name" value="lpxB"/>
    <property type="match status" value="1"/>
</dbReference>
<accession>A0A1T0CKS9</accession>
<evidence type="ECO:0000256" key="10">
    <source>
        <dbReference type="ARBA" id="ARBA00048975"/>
    </source>
</evidence>
<dbReference type="SUPFAM" id="SSF53756">
    <property type="entry name" value="UDP-Glycosyltransferase/glycogen phosphorylase"/>
    <property type="match status" value="1"/>
</dbReference>
<dbReference type="EC" id="2.4.1.182" evidence="3 11"/>
<dbReference type="GO" id="GO:0016020">
    <property type="term" value="C:membrane"/>
    <property type="evidence" value="ECO:0007669"/>
    <property type="project" value="GOC"/>
</dbReference>